<dbReference type="PANTHER" id="PTHR43802:SF1">
    <property type="entry name" value="IP11341P-RELATED"/>
    <property type="match status" value="1"/>
</dbReference>
<name>A0ABW6MFP3_9ACTN</name>
<sequence length="269" mass="29796">MTDTADTDEILYEVDSKVAVITLNRPEVANAQNAVLLDALDAAWRRAAADEEVKVILLRGNGKHFSSGHDLKDRWPAPNEITLEWIYGAESRRYLEYTLRWRNVPKPSIAAVQGKCIAGGLMLCWPCDLIVAAENAEFSDPVVHMGIGGVEYHGHTWELGPRKAKEILFTGRAVTAEEAEKVGMVNKVVPLDQLDTEAMELARQIARMPSFGLRQAKRAVNQSLDVQGFYAAIQSVFDIHETGHGNALSVSGYPILTKLDGMKERLKEQ</sequence>
<evidence type="ECO:0000313" key="2">
    <source>
        <dbReference type="EMBL" id="MFE9604969.1"/>
    </source>
</evidence>
<dbReference type="RefSeq" id="WP_388113812.1">
    <property type="nucleotide sequence ID" value="NZ_JBIAHM010000018.1"/>
</dbReference>
<proteinExistence type="inferred from homology"/>
<comment type="similarity">
    <text evidence="1">Belongs to the enoyl-CoA hydratase/isomerase family.</text>
</comment>
<dbReference type="InterPro" id="IPR001753">
    <property type="entry name" value="Enoyl-CoA_hydra/iso"/>
</dbReference>
<dbReference type="NCBIfam" id="NF006140">
    <property type="entry name" value="PRK08290.1"/>
    <property type="match status" value="1"/>
</dbReference>
<keyword evidence="3" id="KW-1185">Reference proteome</keyword>
<evidence type="ECO:0000256" key="1">
    <source>
        <dbReference type="ARBA" id="ARBA00005254"/>
    </source>
</evidence>
<evidence type="ECO:0000313" key="3">
    <source>
        <dbReference type="Proteomes" id="UP001601303"/>
    </source>
</evidence>
<dbReference type="InterPro" id="IPR029045">
    <property type="entry name" value="ClpP/crotonase-like_dom_sf"/>
</dbReference>
<dbReference type="Proteomes" id="UP001601303">
    <property type="component" value="Unassembled WGS sequence"/>
</dbReference>
<dbReference type="CDD" id="cd06558">
    <property type="entry name" value="crotonase-like"/>
    <property type="match status" value="1"/>
</dbReference>
<comment type="caution">
    <text evidence="2">The sequence shown here is derived from an EMBL/GenBank/DDBJ whole genome shotgun (WGS) entry which is preliminary data.</text>
</comment>
<reference evidence="2 3" key="1">
    <citation type="submission" date="2024-10" db="EMBL/GenBank/DDBJ databases">
        <title>The Natural Products Discovery Center: Release of the First 8490 Sequenced Strains for Exploring Actinobacteria Biosynthetic Diversity.</title>
        <authorList>
            <person name="Kalkreuter E."/>
            <person name="Kautsar S.A."/>
            <person name="Yang D."/>
            <person name="Bader C.D."/>
            <person name="Teijaro C.N."/>
            <person name="Fluegel L."/>
            <person name="Davis C.M."/>
            <person name="Simpson J.R."/>
            <person name="Lauterbach L."/>
            <person name="Steele A.D."/>
            <person name="Gui C."/>
            <person name="Meng S."/>
            <person name="Li G."/>
            <person name="Viehrig K."/>
            <person name="Ye F."/>
            <person name="Su P."/>
            <person name="Kiefer A.F."/>
            <person name="Nichols A."/>
            <person name="Cepeda A.J."/>
            <person name="Yan W."/>
            <person name="Fan B."/>
            <person name="Jiang Y."/>
            <person name="Adhikari A."/>
            <person name="Zheng C.-J."/>
            <person name="Schuster L."/>
            <person name="Cowan T.M."/>
            <person name="Smanski M.J."/>
            <person name="Chevrette M.G."/>
            <person name="De Carvalho L.P.S."/>
            <person name="Shen B."/>
        </authorList>
    </citation>
    <scope>NUCLEOTIDE SEQUENCE [LARGE SCALE GENOMIC DNA]</scope>
    <source>
        <strain evidence="2 3">NPDC006488</strain>
    </source>
</reference>
<protein>
    <submittedName>
        <fullName evidence="2">Enoyl-CoA hydratase</fullName>
    </submittedName>
</protein>
<accession>A0ABW6MFP3</accession>
<dbReference type="Pfam" id="PF00378">
    <property type="entry name" value="ECH_1"/>
    <property type="match status" value="1"/>
</dbReference>
<dbReference type="Gene3D" id="3.90.226.10">
    <property type="entry name" value="2-enoyl-CoA Hydratase, Chain A, domain 1"/>
    <property type="match status" value="1"/>
</dbReference>
<dbReference type="PANTHER" id="PTHR43802">
    <property type="entry name" value="ENOYL-COA HYDRATASE"/>
    <property type="match status" value="1"/>
</dbReference>
<dbReference type="EMBL" id="JBIAHM010000018">
    <property type="protein sequence ID" value="MFE9604969.1"/>
    <property type="molecule type" value="Genomic_DNA"/>
</dbReference>
<gene>
    <name evidence="2" type="ORF">ACFYNQ_41305</name>
</gene>
<dbReference type="SUPFAM" id="SSF52096">
    <property type="entry name" value="ClpP/crotonase"/>
    <property type="match status" value="1"/>
</dbReference>
<organism evidence="2 3">
    <name type="scientific">Streptomyces hokutonensis</name>
    <dbReference type="NCBI Taxonomy" id="1306990"/>
    <lineage>
        <taxon>Bacteria</taxon>
        <taxon>Bacillati</taxon>
        <taxon>Actinomycetota</taxon>
        <taxon>Actinomycetes</taxon>
        <taxon>Kitasatosporales</taxon>
        <taxon>Streptomycetaceae</taxon>
        <taxon>Streptomyces</taxon>
    </lineage>
</organism>